<reference evidence="2 3" key="1">
    <citation type="submission" date="2019-05" db="EMBL/GenBank/DDBJ databases">
        <authorList>
            <person name="Pankratov T."/>
            <person name="Grouzdev D."/>
        </authorList>
    </citation>
    <scope>NUCLEOTIDE SEQUENCE [LARGE SCALE GENOMIC DNA]</scope>
    <source>
        <strain evidence="2 3">KEBCLARHB70R</strain>
    </source>
</reference>
<sequence>MRPIARAATMAGLLLLAACGDLPHPFAGDPGGIGPRLATPPPSRLAVPTPGGALLPAADATAFAKDVAQSLLAQEVPAVQQPARPGDWRLQIAASVQPGGAGAVVPSYSVFGPGNDLRGTVQGAPVAESAWAAGDHQALAAAAGEAGPKLADLLTGIQAAQMQSDPHSLMNRPARVYFPGVTGAPGDGDISLARQMAALLPDGGNVIQNTAREADFILRGTVGVKHLDAKTDHVEIVWTVTSAAGAEAGKVAQLNDIPAHTLDTYWGDIAVVVAREAAGGVRQVITNNSGRTHKPVPPPKGAGGPQVAPKA</sequence>
<dbReference type="EMBL" id="VCDI01000010">
    <property type="protein sequence ID" value="TLU70809.1"/>
    <property type="molecule type" value="Genomic_DNA"/>
</dbReference>
<evidence type="ECO:0000313" key="3">
    <source>
        <dbReference type="Proteomes" id="UP000305654"/>
    </source>
</evidence>
<accession>A0A5R9J1I5</accession>
<organism evidence="2 3">
    <name type="scientific">Lichenicoccus roseus</name>
    <dbReference type="NCBI Taxonomy" id="2683649"/>
    <lineage>
        <taxon>Bacteria</taxon>
        <taxon>Pseudomonadati</taxon>
        <taxon>Pseudomonadota</taxon>
        <taxon>Alphaproteobacteria</taxon>
        <taxon>Acetobacterales</taxon>
        <taxon>Acetobacteraceae</taxon>
        <taxon>Lichenicoccus</taxon>
    </lineage>
</organism>
<protein>
    <recommendedName>
        <fullName evidence="4">Lipoprotein</fullName>
    </recommendedName>
</protein>
<dbReference type="OrthoDB" id="8448536at2"/>
<dbReference type="RefSeq" id="WP_138327751.1">
    <property type="nucleotide sequence ID" value="NZ_VCDI01000010.1"/>
</dbReference>
<evidence type="ECO:0008006" key="4">
    <source>
        <dbReference type="Google" id="ProtNLM"/>
    </source>
</evidence>
<dbReference type="AlphaFoldDB" id="A0A5R9J1I5"/>
<name>A0A5R9J1I5_9PROT</name>
<comment type="caution">
    <text evidence="2">The sequence shown here is derived from an EMBL/GenBank/DDBJ whole genome shotgun (WGS) entry which is preliminary data.</text>
</comment>
<feature type="region of interest" description="Disordered" evidence="1">
    <location>
        <begin position="286"/>
        <end position="311"/>
    </location>
</feature>
<evidence type="ECO:0000313" key="2">
    <source>
        <dbReference type="EMBL" id="TLU70809.1"/>
    </source>
</evidence>
<proteinExistence type="predicted"/>
<dbReference type="Proteomes" id="UP000305654">
    <property type="component" value="Unassembled WGS sequence"/>
</dbReference>
<evidence type="ECO:0000256" key="1">
    <source>
        <dbReference type="SAM" id="MobiDB-lite"/>
    </source>
</evidence>
<keyword evidence="3" id="KW-1185">Reference proteome</keyword>
<dbReference type="PROSITE" id="PS51257">
    <property type="entry name" value="PROKAR_LIPOPROTEIN"/>
    <property type="match status" value="1"/>
</dbReference>
<gene>
    <name evidence="2" type="ORF">FE263_19660</name>
</gene>